<feature type="chain" id="PRO_5042974076" evidence="2">
    <location>
        <begin position="20"/>
        <end position="368"/>
    </location>
</feature>
<dbReference type="AlphaFoldDB" id="A0AAN9ZFQ2"/>
<feature type="signal peptide" evidence="2">
    <location>
        <begin position="1"/>
        <end position="19"/>
    </location>
</feature>
<dbReference type="InterPro" id="IPR009832">
    <property type="entry name" value="DUF1397"/>
</dbReference>
<feature type="region of interest" description="Disordered" evidence="1">
    <location>
        <begin position="23"/>
        <end position="67"/>
    </location>
</feature>
<organism evidence="3 4">
    <name type="scientific">Gryllus longicercus</name>
    <dbReference type="NCBI Taxonomy" id="2509291"/>
    <lineage>
        <taxon>Eukaryota</taxon>
        <taxon>Metazoa</taxon>
        <taxon>Ecdysozoa</taxon>
        <taxon>Arthropoda</taxon>
        <taxon>Hexapoda</taxon>
        <taxon>Insecta</taxon>
        <taxon>Pterygota</taxon>
        <taxon>Neoptera</taxon>
        <taxon>Polyneoptera</taxon>
        <taxon>Orthoptera</taxon>
        <taxon>Ensifera</taxon>
        <taxon>Gryllidea</taxon>
        <taxon>Grylloidea</taxon>
        <taxon>Gryllidae</taxon>
        <taxon>Gryllinae</taxon>
        <taxon>Gryllus</taxon>
    </lineage>
</organism>
<evidence type="ECO:0000313" key="3">
    <source>
        <dbReference type="EMBL" id="KAK7871949.1"/>
    </source>
</evidence>
<keyword evidence="4" id="KW-1185">Reference proteome</keyword>
<name>A0AAN9ZFQ2_9ORTH</name>
<reference evidence="3 4" key="1">
    <citation type="submission" date="2024-03" db="EMBL/GenBank/DDBJ databases">
        <title>The genome assembly and annotation of the cricket Gryllus longicercus Weissman &amp; Gray.</title>
        <authorList>
            <person name="Szrajer S."/>
            <person name="Gray D."/>
            <person name="Ylla G."/>
        </authorList>
    </citation>
    <scope>NUCLEOTIDE SEQUENCE [LARGE SCALE GENOMIC DNA]</scope>
    <source>
        <strain evidence="3">DAG 2021-001</strain>
        <tissue evidence="3">Whole body minus gut</tissue>
    </source>
</reference>
<comment type="caution">
    <text evidence="3">The sequence shown here is derived from an EMBL/GenBank/DDBJ whole genome shotgun (WGS) entry which is preliminary data.</text>
</comment>
<evidence type="ECO:0000256" key="1">
    <source>
        <dbReference type="SAM" id="MobiDB-lite"/>
    </source>
</evidence>
<proteinExistence type="predicted"/>
<dbReference type="EMBL" id="JAZDUA010000031">
    <property type="protein sequence ID" value="KAK7871949.1"/>
    <property type="molecule type" value="Genomic_DNA"/>
</dbReference>
<evidence type="ECO:0000256" key="2">
    <source>
        <dbReference type="SAM" id="SignalP"/>
    </source>
</evidence>
<sequence>MKFLAFILLSVIAIDIVTAIQSAPTAEEDSENDVEPSPVISNDNASDIPTTPVSSTKSGSDDDSNSSEEIDHVIDNIVSKLDVLSVDVNDDALQKCISNNNTVALTKARRADEEMEKCLEPAFDTLEIEIDDFESFDVEIVKNISQHFCKVYPPLEENCTAAYYSNIEPCLSDGDMKGMKIFDKMVTAGLEYMCQIEPDFLIEAARNEFGCNLIEHIASFVFCVVPPFQEIVRNNHTAMAIPRLLTGKGCRLYKEMSHCIHEELKTCKNTTYSAIIVGFFNVTANALPECPSERTEWEQYMGQVVGQLYKEEHAQTELLKSMKTQIDQLIVANALQSKFLQEDKENNQNVDKALHSILGLLNAIKKER</sequence>
<accession>A0AAN9ZFQ2</accession>
<protein>
    <submittedName>
        <fullName evidence="3">Uncharacterized protein</fullName>
    </submittedName>
</protein>
<dbReference type="Proteomes" id="UP001378592">
    <property type="component" value="Unassembled WGS sequence"/>
</dbReference>
<dbReference type="PANTHER" id="PTHR20997:SF2">
    <property type="entry name" value="EG:BACR42I17.2 PROTEIN-RELATED"/>
    <property type="match status" value="1"/>
</dbReference>
<dbReference type="Pfam" id="PF07165">
    <property type="entry name" value="DUF1397"/>
    <property type="match status" value="1"/>
</dbReference>
<dbReference type="PANTHER" id="PTHR20997">
    <property type="entry name" value="EG:BACR42I17.2 PROTEIN-RELATED"/>
    <property type="match status" value="1"/>
</dbReference>
<feature type="compositionally biased region" description="Polar residues" evidence="1">
    <location>
        <begin position="39"/>
        <end position="53"/>
    </location>
</feature>
<keyword evidence="2" id="KW-0732">Signal</keyword>
<evidence type="ECO:0000313" key="4">
    <source>
        <dbReference type="Proteomes" id="UP001378592"/>
    </source>
</evidence>
<gene>
    <name evidence="3" type="ORF">R5R35_004750</name>
</gene>